<reference evidence="1 2" key="1">
    <citation type="submission" date="2024-02" db="EMBL/GenBank/DDBJ databases">
        <title>High-quality chromosome-scale genome assembly of Pensacola bahiagrass (Paspalum notatum Flugge var. saurae).</title>
        <authorList>
            <person name="Vega J.M."/>
            <person name="Podio M."/>
            <person name="Orjuela J."/>
            <person name="Siena L.A."/>
            <person name="Pessino S.C."/>
            <person name="Combes M.C."/>
            <person name="Mariac C."/>
            <person name="Albertini E."/>
            <person name="Pupilli F."/>
            <person name="Ortiz J.P.A."/>
            <person name="Leblanc O."/>
        </authorList>
    </citation>
    <scope>NUCLEOTIDE SEQUENCE [LARGE SCALE GENOMIC DNA]</scope>
    <source>
        <strain evidence="1">R1</strain>
        <tissue evidence="1">Leaf</tissue>
    </source>
</reference>
<sequence>SKSPAALANRSSDSTWMIVALAPYYIATTRKGRMTKLGARTDKVENEVQNIERALQTEWSLVYRRRGLLTVAVLDGVGGGSLGREAAAARVGRSGVLGPGGGRGLVVWSKRLARDGR</sequence>
<evidence type="ECO:0000313" key="1">
    <source>
        <dbReference type="EMBL" id="WVZ78296.1"/>
    </source>
</evidence>
<dbReference type="EMBL" id="CP144749">
    <property type="protein sequence ID" value="WVZ78296.1"/>
    <property type="molecule type" value="Genomic_DNA"/>
</dbReference>
<feature type="non-terminal residue" evidence="1">
    <location>
        <position position="1"/>
    </location>
</feature>
<accession>A0AAQ3WYY3</accession>
<proteinExistence type="predicted"/>
<gene>
    <name evidence="1" type="ORF">U9M48_026034</name>
</gene>
<keyword evidence="2" id="KW-1185">Reference proteome</keyword>
<evidence type="ECO:0000313" key="2">
    <source>
        <dbReference type="Proteomes" id="UP001341281"/>
    </source>
</evidence>
<organism evidence="1 2">
    <name type="scientific">Paspalum notatum var. saurae</name>
    <dbReference type="NCBI Taxonomy" id="547442"/>
    <lineage>
        <taxon>Eukaryota</taxon>
        <taxon>Viridiplantae</taxon>
        <taxon>Streptophyta</taxon>
        <taxon>Embryophyta</taxon>
        <taxon>Tracheophyta</taxon>
        <taxon>Spermatophyta</taxon>
        <taxon>Magnoliopsida</taxon>
        <taxon>Liliopsida</taxon>
        <taxon>Poales</taxon>
        <taxon>Poaceae</taxon>
        <taxon>PACMAD clade</taxon>
        <taxon>Panicoideae</taxon>
        <taxon>Andropogonodae</taxon>
        <taxon>Paspaleae</taxon>
        <taxon>Paspalinae</taxon>
        <taxon>Paspalum</taxon>
    </lineage>
</organism>
<protein>
    <submittedName>
        <fullName evidence="1">Uncharacterized protein</fullName>
    </submittedName>
</protein>
<dbReference type="Proteomes" id="UP001341281">
    <property type="component" value="Chromosome 05"/>
</dbReference>
<dbReference type="AlphaFoldDB" id="A0AAQ3WYY3"/>
<name>A0AAQ3WYY3_PASNO</name>